<dbReference type="Pfam" id="PF00654">
    <property type="entry name" value="Voltage_CLC"/>
    <property type="match status" value="1"/>
</dbReference>
<feature type="transmembrane region" description="Helical" evidence="11">
    <location>
        <begin position="368"/>
        <end position="392"/>
    </location>
</feature>
<evidence type="ECO:0000256" key="6">
    <source>
        <dbReference type="ARBA" id="ARBA00023065"/>
    </source>
</evidence>
<accession>A0A8J1UDT4</accession>
<feature type="transmembrane region" description="Helical" evidence="11">
    <location>
        <begin position="330"/>
        <end position="348"/>
    </location>
</feature>
<feature type="transmembrane region" description="Helical" evidence="11">
    <location>
        <begin position="237"/>
        <end position="260"/>
    </location>
</feature>
<dbReference type="Pfam" id="PF00571">
    <property type="entry name" value="CBS"/>
    <property type="match status" value="1"/>
</dbReference>
<keyword evidence="3 11" id="KW-0812">Transmembrane</keyword>
<evidence type="ECO:0000256" key="8">
    <source>
        <dbReference type="ARBA" id="ARBA00023136"/>
    </source>
</evidence>
<dbReference type="SUPFAM" id="SSF54631">
    <property type="entry name" value="CBS-domain pair"/>
    <property type="match status" value="1"/>
</dbReference>
<dbReference type="EMBL" id="CAIIXF020000001">
    <property type="protein sequence ID" value="CAH1773141.1"/>
    <property type="molecule type" value="Genomic_DNA"/>
</dbReference>
<keyword evidence="4" id="KW-0677">Repeat</keyword>
<dbReference type="AlphaFoldDB" id="A0A8J1UDT4"/>
<organism evidence="12 13">
    <name type="scientific">Owenia fusiformis</name>
    <name type="common">Polychaete worm</name>
    <dbReference type="NCBI Taxonomy" id="6347"/>
    <lineage>
        <taxon>Eukaryota</taxon>
        <taxon>Metazoa</taxon>
        <taxon>Spiralia</taxon>
        <taxon>Lophotrochozoa</taxon>
        <taxon>Annelida</taxon>
        <taxon>Polychaeta</taxon>
        <taxon>Sedentaria</taxon>
        <taxon>Canalipalpata</taxon>
        <taxon>Sabellida</taxon>
        <taxon>Oweniida</taxon>
        <taxon>Oweniidae</taxon>
        <taxon>Owenia</taxon>
    </lineage>
</organism>
<evidence type="ECO:0000256" key="2">
    <source>
        <dbReference type="ARBA" id="ARBA00022448"/>
    </source>
</evidence>
<dbReference type="SUPFAM" id="SSF81340">
    <property type="entry name" value="Clc chloride channel"/>
    <property type="match status" value="1"/>
</dbReference>
<keyword evidence="6" id="KW-0406">Ion transport</keyword>
<dbReference type="CDD" id="cd03685">
    <property type="entry name" value="ClC_6_like"/>
    <property type="match status" value="1"/>
</dbReference>
<dbReference type="GO" id="GO:0005247">
    <property type="term" value="F:voltage-gated chloride channel activity"/>
    <property type="evidence" value="ECO:0007669"/>
    <property type="project" value="InterPro"/>
</dbReference>
<dbReference type="PRINTS" id="PR01117">
    <property type="entry name" value="CLCHANNEL6"/>
</dbReference>
<dbReference type="PRINTS" id="PR00762">
    <property type="entry name" value="CLCHANNEL"/>
</dbReference>
<feature type="region of interest" description="Disordered" evidence="10">
    <location>
        <begin position="658"/>
        <end position="717"/>
    </location>
</feature>
<comment type="caution">
    <text evidence="12">The sequence shown here is derived from an EMBL/GenBank/DDBJ whole genome shotgun (WGS) entry which is preliminary data.</text>
</comment>
<keyword evidence="7" id="KW-0129">CBS domain</keyword>
<evidence type="ECO:0000256" key="1">
    <source>
        <dbReference type="ARBA" id="ARBA00004141"/>
    </source>
</evidence>
<dbReference type="InterPro" id="IPR046342">
    <property type="entry name" value="CBS_dom_sf"/>
</dbReference>
<dbReference type="PANTHER" id="PTHR11689">
    <property type="entry name" value="CHLORIDE CHANNEL PROTEIN CLC FAMILY MEMBER"/>
    <property type="match status" value="1"/>
</dbReference>
<gene>
    <name evidence="12" type="ORF">OFUS_LOCUS782</name>
</gene>
<feature type="transmembrane region" description="Helical" evidence="11">
    <location>
        <begin position="447"/>
        <end position="469"/>
    </location>
</feature>
<dbReference type="OrthoDB" id="428525at2759"/>
<dbReference type="InterPro" id="IPR051280">
    <property type="entry name" value="Cl-channel/antiporter"/>
</dbReference>
<feature type="transmembrane region" description="Helical" evidence="11">
    <location>
        <begin position="538"/>
        <end position="555"/>
    </location>
</feature>
<dbReference type="InterPro" id="IPR001807">
    <property type="entry name" value="ClC"/>
</dbReference>
<dbReference type="InterPro" id="IPR002248">
    <property type="entry name" value="Cl_channel-6"/>
</dbReference>
<evidence type="ECO:0000256" key="5">
    <source>
        <dbReference type="ARBA" id="ARBA00022989"/>
    </source>
</evidence>
<keyword evidence="13" id="KW-1185">Reference proteome</keyword>
<evidence type="ECO:0000256" key="10">
    <source>
        <dbReference type="SAM" id="MobiDB-lite"/>
    </source>
</evidence>
<feature type="compositionally biased region" description="Basic and acidic residues" evidence="10">
    <location>
        <begin position="678"/>
        <end position="687"/>
    </location>
</feature>
<dbReference type="Gene3D" id="1.10.3080.10">
    <property type="entry name" value="Clc chloride channel"/>
    <property type="match status" value="1"/>
</dbReference>
<keyword evidence="2" id="KW-0813">Transport</keyword>
<sequence>MASGCGRCCFSREDNRRNSDDRSQEMISLIHGHPEHLPTKDYESLDYDWCHNEPFEDMLEEREKDKWHETKMEVIKWVVTFVIGVFTGLVALFIDVVVKELAKLKFGAVEASIMQCSLSGCLVLSLLLLIAINGSFVLIASVLTSIEPVAAGSGIPEIKCYLNGVKVPNVVRLKTLVSKAVGVLFSVAGGLFVGKEGPMIHSGAIIGAGVPQFQSITCKKINFKYEFFRTDRDKRDFVSGGAAAGVAAAFGAPIGGVLFSLEEGSSFWNQKLTWRTFFCSMSATFTLNFFLSGIKTGEWGFFYLPGLIDFGVFKCTNTNGQCHLWNAVDLLIFIAMGFIGGLLGALFNSLNTQLTKHRMKYVNNRHKFVRILEALLVAMVTSMISFIAAMTLGECRKLSSTGGNSSDVSDSVRTYFCHDGYYNDMATLFFNPMEIGIKQLFHQEGTFSMTSLAIFFMCFFFLACWTYGASVPSGLFVPCLFCGAAYGRFVATILVNVFGYTNIYSGTFALVGAAAFLGGVVRMTISLTVILIESTNEISYGLPIMIVLMVAKWSGDLFNEGLYDIHIELKDVPLLGWDAPINTLKMKAHDIMETSITYMFPHTRILSLVSILKTTCHHAYPVVTIETKDETEEILLAEQNMVASQNIKFRKKSLLTRAEEERKRRTSSMTDSIQSIPEEPHPSHEPLHLAQQPHLSHLLSKPRAHSTNSLDLEDRRNPYSTLSLDDTQRFEDQYRPLRFHGMILRSHLIMLLKNRVSYQENIEGNNQTRLSYEELTRLYPRYPNIHDINLSELDPASIMDVTPYMNPCPYMASPHTPVTQIFNLFRSMGLRHLPIINNNGELFIAQVLLPL</sequence>
<protein>
    <submittedName>
        <fullName evidence="12">Uncharacterized protein</fullName>
    </submittedName>
</protein>
<evidence type="ECO:0000256" key="11">
    <source>
        <dbReference type="SAM" id="Phobius"/>
    </source>
</evidence>
<evidence type="ECO:0000256" key="7">
    <source>
        <dbReference type="ARBA" id="ARBA00023122"/>
    </source>
</evidence>
<name>A0A8J1UDT4_OWEFU</name>
<proteinExistence type="predicted"/>
<dbReference type="Proteomes" id="UP000749559">
    <property type="component" value="Unassembled WGS sequence"/>
</dbReference>
<reference evidence="12" key="1">
    <citation type="submission" date="2022-03" db="EMBL/GenBank/DDBJ databases">
        <authorList>
            <person name="Martin C."/>
        </authorList>
    </citation>
    <scope>NUCLEOTIDE SEQUENCE</scope>
</reference>
<feature type="transmembrane region" description="Helical" evidence="11">
    <location>
        <begin position="118"/>
        <end position="143"/>
    </location>
</feature>
<dbReference type="InterPro" id="IPR014743">
    <property type="entry name" value="Cl-channel_core"/>
</dbReference>
<comment type="subcellular location">
    <subcellularLocation>
        <location evidence="1">Membrane</location>
        <topology evidence="1">Multi-pass membrane protein</topology>
    </subcellularLocation>
</comment>
<dbReference type="InterPro" id="IPR000644">
    <property type="entry name" value="CBS_dom"/>
</dbReference>
<evidence type="ECO:0000313" key="13">
    <source>
        <dbReference type="Proteomes" id="UP000749559"/>
    </source>
</evidence>
<feature type="transmembrane region" description="Helical" evidence="11">
    <location>
        <begin position="475"/>
        <end position="498"/>
    </location>
</feature>
<evidence type="ECO:0000256" key="9">
    <source>
        <dbReference type="ARBA" id="ARBA00023214"/>
    </source>
</evidence>
<feature type="transmembrane region" description="Helical" evidence="11">
    <location>
        <begin position="74"/>
        <end position="98"/>
    </location>
</feature>
<keyword evidence="5 11" id="KW-1133">Transmembrane helix</keyword>
<keyword evidence="8 11" id="KW-0472">Membrane</keyword>
<evidence type="ECO:0000256" key="3">
    <source>
        <dbReference type="ARBA" id="ARBA00022692"/>
    </source>
</evidence>
<evidence type="ECO:0000313" key="12">
    <source>
        <dbReference type="EMBL" id="CAH1773141.1"/>
    </source>
</evidence>
<evidence type="ECO:0000256" key="4">
    <source>
        <dbReference type="ARBA" id="ARBA00022737"/>
    </source>
</evidence>
<dbReference type="PANTHER" id="PTHR11689:SF158">
    <property type="entry name" value="H(+)_CL(-) EXCHANGE TRANSPORTER 6"/>
    <property type="match status" value="1"/>
</dbReference>
<dbReference type="GO" id="GO:0005765">
    <property type="term" value="C:lysosomal membrane"/>
    <property type="evidence" value="ECO:0007669"/>
    <property type="project" value="TreeGrafter"/>
</dbReference>
<keyword evidence="9" id="KW-0868">Chloride</keyword>
<feature type="transmembrane region" description="Helical" evidence="11">
    <location>
        <begin position="510"/>
        <end position="532"/>
    </location>
</feature>
<feature type="transmembrane region" description="Helical" evidence="11">
    <location>
        <begin position="272"/>
        <end position="291"/>
    </location>
</feature>